<dbReference type="Proteomes" id="UP001597460">
    <property type="component" value="Unassembled WGS sequence"/>
</dbReference>
<sequence>MAKFLTQEQEEDIVEAISQAEEATSGELRVHIEKKCKADSPIQRAKEVFAELKMHETEFHNGVIVYVAWKDHKVAIWGDEGIHSKVGQSFWEEELELILKYFKAGDYQTGLTEVVLQIGQKLKENFPYEQKGEVNELSNKISYNKDEGKKDA</sequence>
<name>A0ABW5JN05_9BACT</name>
<evidence type="ECO:0000259" key="1">
    <source>
        <dbReference type="Pfam" id="PF04536"/>
    </source>
</evidence>
<comment type="caution">
    <text evidence="2">The sequence shown here is derived from an EMBL/GenBank/DDBJ whole genome shotgun (WGS) entry which is preliminary data.</text>
</comment>
<evidence type="ECO:0000313" key="3">
    <source>
        <dbReference type="Proteomes" id="UP001597460"/>
    </source>
</evidence>
<dbReference type="Gene3D" id="3.10.310.50">
    <property type="match status" value="1"/>
</dbReference>
<dbReference type="PANTHER" id="PTHR30373:SF8">
    <property type="entry name" value="BLL7265 PROTEIN"/>
    <property type="match status" value="1"/>
</dbReference>
<evidence type="ECO:0000313" key="2">
    <source>
        <dbReference type="EMBL" id="MFD2532772.1"/>
    </source>
</evidence>
<accession>A0ABW5JN05</accession>
<keyword evidence="3" id="KW-1185">Reference proteome</keyword>
<organism evidence="2 3">
    <name type="scientific">Gracilimonas halophila</name>
    <dbReference type="NCBI Taxonomy" id="1834464"/>
    <lineage>
        <taxon>Bacteria</taxon>
        <taxon>Pseudomonadati</taxon>
        <taxon>Balneolota</taxon>
        <taxon>Balneolia</taxon>
        <taxon>Balneolales</taxon>
        <taxon>Balneolaceae</taxon>
        <taxon>Gracilimonas</taxon>
    </lineage>
</organism>
<reference evidence="3" key="1">
    <citation type="journal article" date="2019" name="Int. J. Syst. Evol. Microbiol.">
        <title>The Global Catalogue of Microorganisms (GCM) 10K type strain sequencing project: providing services to taxonomists for standard genome sequencing and annotation.</title>
        <authorList>
            <consortium name="The Broad Institute Genomics Platform"/>
            <consortium name="The Broad Institute Genome Sequencing Center for Infectious Disease"/>
            <person name="Wu L."/>
            <person name="Ma J."/>
        </authorList>
    </citation>
    <scope>NUCLEOTIDE SEQUENCE [LARGE SCALE GENOMIC DNA]</scope>
    <source>
        <strain evidence="3">KCTC 52042</strain>
    </source>
</reference>
<feature type="domain" description="TPM" evidence="1">
    <location>
        <begin position="2"/>
        <end position="120"/>
    </location>
</feature>
<dbReference type="InterPro" id="IPR007621">
    <property type="entry name" value="TPM_dom"/>
</dbReference>
<dbReference type="Pfam" id="PF04536">
    <property type="entry name" value="TPM_phosphatase"/>
    <property type="match status" value="1"/>
</dbReference>
<dbReference type="RefSeq" id="WP_390301809.1">
    <property type="nucleotide sequence ID" value="NZ_JBHULI010000024.1"/>
</dbReference>
<proteinExistence type="predicted"/>
<gene>
    <name evidence="2" type="ORF">ACFSVN_09975</name>
</gene>
<protein>
    <submittedName>
        <fullName evidence="2">TPM domain-containing protein</fullName>
    </submittedName>
</protein>
<dbReference type="PANTHER" id="PTHR30373">
    <property type="entry name" value="UPF0603 PROTEIN YGCG"/>
    <property type="match status" value="1"/>
</dbReference>
<dbReference type="EMBL" id="JBHULI010000024">
    <property type="protein sequence ID" value="MFD2532772.1"/>
    <property type="molecule type" value="Genomic_DNA"/>
</dbReference>